<organism evidence="2 3">
    <name type="scientific">Fragilariopsis cylindrus CCMP1102</name>
    <dbReference type="NCBI Taxonomy" id="635003"/>
    <lineage>
        <taxon>Eukaryota</taxon>
        <taxon>Sar</taxon>
        <taxon>Stramenopiles</taxon>
        <taxon>Ochrophyta</taxon>
        <taxon>Bacillariophyta</taxon>
        <taxon>Bacillariophyceae</taxon>
        <taxon>Bacillariophycidae</taxon>
        <taxon>Bacillariales</taxon>
        <taxon>Bacillariaceae</taxon>
        <taxon>Fragilariopsis</taxon>
    </lineage>
</organism>
<name>A0A1E7FDI2_9STRA</name>
<keyword evidence="3" id="KW-1185">Reference proteome</keyword>
<feature type="region of interest" description="Disordered" evidence="1">
    <location>
        <begin position="116"/>
        <end position="139"/>
    </location>
</feature>
<protein>
    <submittedName>
        <fullName evidence="2">Uncharacterized protein</fullName>
    </submittedName>
</protein>
<evidence type="ECO:0000256" key="1">
    <source>
        <dbReference type="SAM" id="MobiDB-lite"/>
    </source>
</evidence>
<reference evidence="2 3" key="1">
    <citation type="submission" date="2016-09" db="EMBL/GenBank/DDBJ databases">
        <title>Extensive genetic diversity and differential bi-allelic expression allows diatom success in the polar Southern Ocean.</title>
        <authorList>
            <consortium name="DOE Joint Genome Institute"/>
            <person name="Mock T."/>
            <person name="Otillar R.P."/>
            <person name="Strauss J."/>
            <person name="Dupont C."/>
            <person name="Frickenhaus S."/>
            <person name="Maumus F."/>
            <person name="Mcmullan M."/>
            <person name="Sanges R."/>
            <person name="Schmutz J."/>
            <person name="Toseland A."/>
            <person name="Valas R."/>
            <person name="Veluchamy A."/>
            <person name="Ward B.J."/>
            <person name="Allen A."/>
            <person name="Barry K."/>
            <person name="Falciatore A."/>
            <person name="Ferrante M."/>
            <person name="Fortunato A.E."/>
            <person name="Gloeckner G."/>
            <person name="Gruber A."/>
            <person name="Hipkin R."/>
            <person name="Janech M."/>
            <person name="Kroth P."/>
            <person name="Leese F."/>
            <person name="Lindquist E."/>
            <person name="Lyon B.R."/>
            <person name="Martin J."/>
            <person name="Mayer C."/>
            <person name="Parker M."/>
            <person name="Quesneville H."/>
            <person name="Raymond J."/>
            <person name="Uhlig C."/>
            <person name="Valentin K.U."/>
            <person name="Worden A.Z."/>
            <person name="Armbrust E.V."/>
            <person name="Bowler C."/>
            <person name="Green B."/>
            <person name="Moulton V."/>
            <person name="Van Oosterhout C."/>
            <person name="Grigoriev I."/>
        </authorList>
    </citation>
    <scope>NUCLEOTIDE SEQUENCE [LARGE SCALE GENOMIC DNA]</scope>
    <source>
        <strain evidence="2 3">CCMP1102</strain>
    </source>
</reference>
<gene>
    <name evidence="2" type="ORF">FRACYDRAFT_238793</name>
</gene>
<evidence type="ECO:0000313" key="3">
    <source>
        <dbReference type="Proteomes" id="UP000095751"/>
    </source>
</evidence>
<proteinExistence type="predicted"/>
<dbReference type="Gene3D" id="2.60.120.330">
    <property type="entry name" value="B-lactam Antibiotic, Isopenicillin N Synthase, Chain"/>
    <property type="match status" value="1"/>
</dbReference>
<dbReference type="Proteomes" id="UP000095751">
    <property type="component" value="Unassembled WGS sequence"/>
</dbReference>
<accession>A0A1E7FDI2</accession>
<dbReference type="KEGG" id="fcy:FRACYDRAFT_238793"/>
<dbReference type="OrthoDB" id="438431at2759"/>
<feature type="compositionally biased region" description="Low complexity" evidence="1">
    <location>
        <begin position="122"/>
        <end position="137"/>
    </location>
</feature>
<dbReference type="InParanoid" id="A0A1E7FDI2"/>
<sequence>MVQSKRVQAIHSLSFDVQRIQRERQLLGLDSSTNLKIRYNNNNNNHEIIEQEKRGSAGNSPQAQISSCNNPLCIRCVRYGYLQKNAKSKLSWILWDFKTRFPSKFSSLNQRIPNSIQQQHGSSDNGSNNSKNSNSNSPLLLQNPTVLMVSDLPSKEIVTDWHQNTYEYLSQRSTRRIVFDVLRSLCLYGDYDGWGDNDWTENDSPQGQVWKVFHILNQGSWNPILLDEDEDDDDENKNDNNNSISCQKKKLLLDLVRNIPGLLDNCIFGNVFISKIYHCGPTNILTYNGHADETQMMKGRTTDFVGGGVHENEPDLDPEQARIVLIIDLWHPSLQDMEKTLLQQLYPPFTSSDSKKIS</sequence>
<dbReference type="AlphaFoldDB" id="A0A1E7FDI2"/>
<dbReference type="InterPro" id="IPR027443">
    <property type="entry name" value="IPNS-like_sf"/>
</dbReference>
<evidence type="ECO:0000313" key="2">
    <source>
        <dbReference type="EMBL" id="OEU16204.1"/>
    </source>
</evidence>
<dbReference type="EMBL" id="KV784358">
    <property type="protein sequence ID" value="OEU16204.1"/>
    <property type="molecule type" value="Genomic_DNA"/>
</dbReference>